<dbReference type="Pfam" id="PF10035">
    <property type="entry name" value="DUF2179"/>
    <property type="match status" value="1"/>
</dbReference>
<organism evidence="8 9">
    <name type="scientific">Grylomicrobium aquisgranensis</name>
    <dbReference type="NCBI Taxonomy" id="2926318"/>
    <lineage>
        <taxon>Bacteria</taxon>
        <taxon>Bacillati</taxon>
        <taxon>Bacillota</taxon>
        <taxon>Erysipelotrichia</taxon>
        <taxon>Erysipelotrichales</taxon>
        <taxon>Erysipelotrichaceae</taxon>
        <taxon>Grylomicrobium</taxon>
    </lineage>
</organism>
<dbReference type="Pfam" id="PF02588">
    <property type="entry name" value="YitT_membrane"/>
    <property type="match status" value="1"/>
</dbReference>
<dbReference type="InterPro" id="IPR003740">
    <property type="entry name" value="YitT"/>
</dbReference>
<feature type="transmembrane region" description="Helical" evidence="6">
    <location>
        <begin position="73"/>
        <end position="91"/>
    </location>
</feature>
<feature type="transmembrane region" description="Helical" evidence="6">
    <location>
        <begin position="171"/>
        <end position="190"/>
    </location>
</feature>
<sequence length="287" mass="31455">MKQVKSILIIILGNMLYALSVQLFLVHSGLLTGGTTGIALAVNAISGFSISLFVLIFNIIMLILGWLVLGKKFALTTILSTFVYPLSLSLFEQTLKNTVLTATPILNAIFAGLGIGLSLGLVIREGASTGGMDIPPLILNKLFNLPVSATMYAFDFAILIFQAFLHTPEEVLYGILIVLIYTLTLDKLLLSGTAKTEVKVISKKTDEIRQAILQEMDRGVTMLDAKGGYGQEQQELLLSIISNRELPAIEKIIRRMDPAAFVIVSRVSQVEGRGFTMKKKYPDHHTR</sequence>
<dbReference type="Gene3D" id="3.30.70.120">
    <property type="match status" value="1"/>
</dbReference>
<keyword evidence="5 6" id="KW-0472">Membrane</keyword>
<dbReference type="AlphaFoldDB" id="A0AB35U8K2"/>
<feature type="transmembrane region" description="Helical" evidence="6">
    <location>
        <begin position="103"/>
        <end position="123"/>
    </location>
</feature>
<feature type="transmembrane region" description="Helical" evidence="6">
    <location>
        <begin position="143"/>
        <end position="165"/>
    </location>
</feature>
<feature type="transmembrane region" description="Helical" evidence="6">
    <location>
        <begin position="38"/>
        <end position="66"/>
    </location>
</feature>
<evidence type="ECO:0000256" key="6">
    <source>
        <dbReference type="SAM" id="Phobius"/>
    </source>
</evidence>
<evidence type="ECO:0000259" key="7">
    <source>
        <dbReference type="Pfam" id="PF10035"/>
    </source>
</evidence>
<evidence type="ECO:0000256" key="1">
    <source>
        <dbReference type="ARBA" id="ARBA00004651"/>
    </source>
</evidence>
<evidence type="ECO:0000313" key="9">
    <source>
        <dbReference type="Proteomes" id="UP001286174"/>
    </source>
</evidence>
<dbReference type="InterPro" id="IPR015867">
    <property type="entry name" value="N-reg_PII/ATP_PRibTrfase_C"/>
</dbReference>
<dbReference type="InterPro" id="IPR019264">
    <property type="entry name" value="DUF2179"/>
</dbReference>
<feature type="domain" description="DUF2179" evidence="7">
    <location>
        <begin position="218"/>
        <end position="272"/>
    </location>
</feature>
<dbReference type="InterPro" id="IPR051461">
    <property type="entry name" value="UPF0750_membrane"/>
</dbReference>
<reference evidence="8 9" key="1">
    <citation type="submission" date="2022-03" db="EMBL/GenBank/DDBJ databases">
        <title>Novel taxa within the pig intestine.</title>
        <authorList>
            <person name="Wylensek D."/>
            <person name="Bishof K."/>
            <person name="Afrizal A."/>
            <person name="Clavel T."/>
        </authorList>
    </citation>
    <scope>NUCLEOTIDE SEQUENCE [LARGE SCALE GENOMIC DNA]</scope>
    <source>
        <strain evidence="8 9">CLA-KB-P133</strain>
    </source>
</reference>
<dbReference type="GO" id="GO:0005886">
    <property type="term" value="C:plasma membrane"/>
    <property type="evidence" value="ECO:0007669"/>
    <property type="project" value="UniProtKB-SubCell"/>
</dbReference>
<evidence type="ECO:0000256" key="2">
    <source>
        <dbReference type="ARBA" id="ARBA00022475"/>
    </source>
</evidence>
<dbReference type="EMBL" id="JALBUR010000044">
    <property type="protein sequence ID" value="MDX8420527.1"/>
    <property type="molecule type" value="Genomic_DNA"/>
</dbReference>
<dbReference type="RefSeq" id="WP_370596650.1">
    <property type="nucleotide sequence ID" value="NZ_JALBUR010000044.1"/>
</dbReference>
<gene>
    <name evidence="8" type="ORF">MOZ60_10565</name>
</gene>
<keyword evidence="3 6" id="KW-0812">Transmembrane</keyword>
<name>A0AB35U8K2_9FIRM</name>
<keyword evidence="9" id="KW-1185">Reference proteome</keyword>
<comment type="subcellular location">
    <subcellularLocation>
        <location evidence="1">Cell membrane</location>
        <topology evidence="1">Multi-pass membrane protein</topology>
    </subcellularLocation>
</comment>
<dbReference type="PIRSF" id="PIRSF006483">
    <property type="entry name" value="Membrane_protein_YitT"/>
    <property type="match status" value="1"/>
</dbReference>
<evidence type="ECO:0000256" key="3">
    <source>
        <dbReference type="ARBA" id="ARBA00022692"/>
    </source>
</evidence>
<accession>A0AB35U8K2</accession>
<keyword evidence="4 6" id="KW-1133">Transmembrane helix</keyword>
<evidence type="ECO:0000256" key="4">
    <source>
        <dbReference type="ARBA" id="ARBA00022989"/>
    </source>
</evidence>
<dbReference type="Proteomes" id="UP001286174">
    <property type="component" value="Unassembled WGS sequence"/>
</dbReference>
<comment type="caution">
    <text evidence="8">The sequence shown here is derived from an EMBL/GenBank/DDBJ whole genome shotgun (WGS) entry which is preliminary data.</text>
</comment>
<proteinExistence type="predicted"/>
<evidence type="ECO:0000313" key="8">
    <source>
        <dbReference type="EMBL" id="MDX8420527.1"/>
    </source>
</evidence>
<protein>
    <submittedName>
        <fullName evidence="8">YitT family protein</fullName>
    </submittedName>
</protein>
<dbReference type="CDD" id="cd16380">
    <property type="entry name" value="YitT_C"/>
    <property type="match status" value="1"/>
</dbReference>
<keyword evidence="2" id="KW-1003">Cell membrane</keyword>
<dbReference type="PANTHER" id="PTHR33545">
    <property type="entry name" value="UPF0750 MEMBRANE PROTEIN YITT-RELATED"/>
    <property type="match status" value="1"/>
</dbReference>
<feature type="transmembrane region" description="Helical" evidence="6">
    <location>
        <begin position="7"/>
        <end position="26"/>
    </location>
</feature>
<dbReference type="PANTHER" id="PTHR33545:SF5">
    <property type="entry name" value="UPF0750 MEMBRANE PROTEIN YITT"/>
    <property type="match status" value="1"/>
</dbReference>
<evidence type="ECO:0000256" key="5">
    <source>
        <dbReference type="ARBA" id="ARBA00023136"/>
    </source>
</evidence>